<dbReference type="Proteomes" id="UP000724584">
    <property type="component" value="Unassembled WGS sequence"/>
</dbReference>
<reference evidence="1 2" key="1">
    <citation type="journal article" date="2021" name="Nat. Commun.">
        <title>Genetic determinants of endophytism in the Arabidopsis root mycobiome.</title>
        <authorList>
            <person name="Mesny F."/>
            <person name="Miyauchi S."/>
            <person name="Thiergart T."/>
            <person name="Pickel B."/>
            <person name="Atanasova L."/>
            <person name="Karlsson M."/>
            <person name="Huettel B."/>
            <person name="Barry K.W."/>
            <person name="Haridas S."/>
            <person name="Chen C."/>
            <person name="Bauer D."/>
            <person name="Andreopoulos W."/>
            <person name="Pangilinan J."/>
            <person name="LaButti K."/>
            <person name="Riley R."/>
            <person name="Lipzen A."/>
            <person name="Clum A."/>
            <person name="Drula E."/>
            <person name="Henrissat B."/>
            <person name="Kohler A."/>
            <person name="Grigoriev I.V."/>
            <person name="Martin F.M."/>
            <person name="Hacquard S."/>
        </authorList>
    </citation>
    <scope>NUCLEOTIDE SEQUENCE [LARGE SCALE GENOMIC DNA]</scope>
    <source>
        <strain evidence="1 2">MPI-SDFR-AT-0079</strain>
    </source>
</reference>
<protein>
    <submittedName>
        <fullName evidence="1">Uncharacterized protein</fullName>
    </submittedName>
</protein>
<name>A0ACB7P1G8_9PEZI</name>
<proteinExistence type="predicted"/>
<accession>A0ACB7P1G8</accession>
<gene>
    <name evidence="1" type="ORF">F5144DRAFT_285079</name>
</gene>
<sequence>MHDIWRGHAVTVTPPTPLPPYPPAPGCRFLLRAMTEGLHIAFFFFFFFFFASRARAVGSRTRDLPAYTTIGITSASNFLLSRTVRLLAEFPFFLSFFIPVHQARPLMRGAGNGETGDRWKSLGKIDRILIHGRQTVPGGEHRSSLARVLWQVTCHVPVEDLEGQEKFGFRVLFGLGAWEPG</sequence>
<dbReference type="EMBL" id="JAGIZQ010000005">
    <property type="protein sequence ID" value="KAH6627810.1"/>
    <property type="molecule type" value="Genomic_DNA"/>
</dbReference>
<evidence type="ECO:0000313" key="1">
    <source>
        <dbReference type="EMBL" id="KAH6627810.1"/>
    </source>
</evidence>
<keyword evidence="2" id="KW-1185">Reference proteome</keyword>
<organism evidence="1 2">
    <name type="scientific">Chaetomium tenue</name>
    <dbReference type="NCBI Taxonomy" id="1854479"/>
    <lineage>
        <taxon>Eukaryota</taxon>
        <taxon>Fungi</taxon>
        <taxon>Dikarya</taxon>
        <taxon>Ascomycota</taxon>
        <taxon>Pezizomycotina</taxon>
        <taxon>Sordariomycetes</taxon>
        <taxon>Sordariomycetidae</taxon>
        <taxon>Sordariales</taxon>
        <taxon>Chaetomiaceae</taxon>
        <taxon>Chaetomium</taxon>
    </lineage>
</organism>
<evidence type="ECO:0000313" key="2">
    <source>
        <dbReference type="Proteomes" id="UP000724584"/>
    </source>
</evidence>
<comment type="caution">
    <text evidence="1">The sequence shown here is derived from an EMBL/GenBank/DDBJ whole genome shotgun (WGS) entry which is preliminary data.</text>
</comment>